<evidence type="ECO:0000313" key="1">
    <source>
        <dbReference type="Proteomes" id="UP000046393"/>
    </source>
</evidence>
<dbReference type="WBParaSite" id="SMUV_0000072001-mRNA-1">
    <property type="protein sequence ID" value="SMUV_0000072001-mRNA-1"/>
    <property type="gene ID" value="SMUV_0000072001"/>
</dbReference>
<reference evidence="2" key="1">
    <citation type="submission" date="2017-02" db="UniProtKB">
        <authorList>
            <consortium name="WormBaseParasite"/>
        </authorList>
    </citation>
    <scope>IDENTIFICATION</scope>
</reference>
<dbReference type="AlphaFoldDB" id="A0A0N5A9E5"/>
<evidence type="ECO:0000313" key="2">
    <source>
        <dbReference type="WBParaSite" id="SMUV_0000072001-mRNA-1"/>
    </source>
</evidence>
<dbReference type="Proteomes" id="UP000046393">
    <property type="component" value="Unplaced"/>
</dbReference>
<keyword evidence="1" id="KW-1185">Reference proteome</keyword>
<name>A0A0N5A9E5_9BILA</name>
<protein>
    <submittedName>
        <fullName evidence="2">Uncharacterized protein</fullName>
    </submittedName>
</protein>
<accession>A0A0N5A9E5</accession>
<organism evidence="1 2">
    <name type="scientific">Syphacia muris</name>
    <dbReference type="NCBI Taxonomy" id="451379"/>
    <lineage>
        <taxon>Eukaryota</taxon>
        <taxon>Metazoa</taxon>
        <taxon>Ecdysozoa</taxon>
        <taxon>Nematoda</taxon>
        <taxon>Chromadorea</taxon>
        <taxon>Rhabditida</taxon>
        <taxon>Spirurina</taxon>
        <taxon>Oxyuridomorpha</taxon>
        <taxon>Oxyuroidea</taxon>
        <taxon>Oxyuridae</taxon>
        <taxon>Syphacia</taxon>
    </lineage>
</organism>
<sequence length="183" mass="21065">MAVDEDMSVECYSVASLPGTSHQELAVAGTSHLIETRSTSRSESYIVPNISNQHLLSRGLLSITPKLEHSLWTRFKPLIQSLEEPLNQYLHIDVAYKGCIQQVKVFQQSLLQDNLTRDQIDRILDNVEKELLRAQYLALWKRGVMLGADKSLYKLTGRKCDPKFENRKCYQFAFFVIGKLNWF</sequence>
<proteinExistence type="predicted"/>